<keyword evidence="5" id="KW-0326">Glycosidase</keyword>
<reference evidence="5 6" key="1">
    <citation type="submission" date="2015-07" db="EMBL/GenBank/DDBJ databases">
        <title>Draft genome sequence of the Amantichitinum ursilacus IGB-41, a new chitin-degrading bacterium.</title>
        <authorList>
            <person name="Kirstahler P."/>
            <person name="Guenther M."/>
            <person name="Grumaz C."/>
            <person name="Rupp S."/>
            <person name="Zibek S."/>
            <person name="Sohn K."/>
        </authorList>
    </citation>
    <scope>NUCLEOTIDE SEQUENCE [LARGE SCALE GENOMIC DNA]</scope>
    <source>
        <strain evidence="5 6">IGB-41</strain>
    </source>
</reference>
<comment type="caution">
    <text evidence="5">The sequence shown here is derived from an EMBL/GenBank/DDBJ whole genome shotgun (WGS) entry which is preliminary data.</text>
</comment>
<evidence type="ECO:0000313" key="6">
    <source>
        <dbReference type="Proteomes" id="UP000037939"/>
    </source>
</evidence>
<keyword evidence="6" id="KW-1185">Reference proteome</keyword>
<dbReference type="PANTHER" id="PTHR42715">
    <property type="entry name" value="BETA-GLUCOSIDASE"/>
    <property type="match status" value="1"/>
</dbReference>
<organism evidence="5 6">
    <name type="scientific">Amantichitinum ursilacus</name>
    <dbReference type="NCBI Taxonomy" id="857265"/>
    <lineage>
        <taxon>Bacteria</taxon>
        <taxon>Pseudomonadati</taxon>
        <taxon>Pseudomonadota</taxon>
        <taxon>Betaproteobacteria</taxon>
        <taxon>Neisseriales</taxon>
        <taxon>Chitinibacteraceae</taxon>
        <taxon>Amantichitinum</taxon>
    </lineage>
</organism>
<accession>A0A0N0XKV8</accession>
<dbReference type="PANTHER" id="PTHR42715:SF10">
    <property type="entry name" value="BETA-GLUCOSIDASE"/>
    <property type="match status" value="1"/>
</dbReference>
<dbReference type="SUPFAM" id="SSF51445">
    <property type="entry name" value="(Trans)glycosidases"/>
    <property type="match status" value="1"/>
</dbReference>
<dbReference type="GO" id="GO:0008422">
    <property type="term" value="F:beta-glucosidase activity"/>
    <property type="evidence" value="ECO:0007669"/>
    <property type="project" value="UniProtKB-EC"/>
</dbReference>
<dbReference type="Pfam" id="PF14310">
    <property type="entry name" value="Fn3-like"/>
    <property type="match status" value="1"/>
</dbReference>
<dbReference type="Proteomes" id="UP000037939">
    <property type="component" value="Unassembled WGS sequence"/>
</dbReference>
<dbReference type="InterPro" id="IPR002772">
    <property type="entry name" value="Glyco_hydro_3_C"/>
</dbReference>
<dbReference type="Gene3D" id="3.40.50.1700">
    <property type="entry name" value="Glycoside hydrolase family 3 C-terminal domain"/>
    <property type="match status" value="1"/>
</dbReference>
<evidence type="ECO:0000256" key="1">
    <source>
        <dbReference type="ARBA" id="ARBA00005336"/>
    </source>
</evidence>
<dbReference type="InterPro" id="IPR026891">
    <property type="entry name" value="Fn3-like"/>
</dbReference>
<dbReference type="InterPro" id="IPR036962">
    <property type="entry name" value="Glyco_hydro_3_N_sf"/>
</dbReference>
<evidence type="ECO:0000313" key="5">
    <source>
        <dbReference type="EMBL" id="KPC52710.1"/>
    </source>
</evidence>
<evidence type="ECO:0000259" key="4">
    <source>
        <dbReference type="SMART" id="SM01217"/>
    </source>
</evidence>
<evidence type="ECO:0000256" key="2">
    <source>
        <dbReference type="ARBA" id="ARBA00022801"/>
    </source>
</evidence>
<gene>
    <name evidence="5" type="primary">bglB</name>
    <name evidence="5" type="ORF">WG78_12720</name>
</gene>
<dbReference type="SMART" id="SM01217">
    <property type="entry name" value="Fn3_like"/>
    <property type="match status" value="1"/>
</dbReference>
<dbReference type="STRING" id="857265.WG78_12720"/>
<dbReference type="Pfam" id="PF01915">
    <property type="entry name" value="Glyco_hydro_3_C"/>
    <property type="match status" value="1"/>
</dbReference>
<dbReference type="EMBL" id="LAQT01000009">
    <property type="protein sequence ID" value="KPC52710.1"/>
    <property type="molecule type" value="Genomic_DNA"/>
</dbReference>
<dbReference type="Gene3D" id="2.60.40.10">
    <property type="entry name" value="Immunoglobulins"/>
    <property type="match status" value="1"/>
</dbReference>
<dbReference type="GO" id="GO:0005975">
    <property type="term" value="P:carbohydrate metabolic process"/>
    <property type="evidence" value="ECO:0007669"/>
    <property type="project" value="InterPro"/>
</dbReference>
<feature type="domain" description="Fibronectin type III-like" evidence="4">
    <location>
        <begin position="669"/>
        <end position="738"/>
    </location>
</feature>
<dbReference type="PRINTS" id="PR00133">
    <property type="entry name" value="GLHYDRLASE3"/>
</dbReference>
<dbReference type="AlphaFoldDB" id="A0A0N0XKV8"/>
<dbReference type="InterPro" id="IPR050288">
    <property type="entry name" value="Cellulose_deg_GH3"/>
</dbReference>
<sequence>MTTRTNWVLTTLCAALLAACGSGNDDVTSASPGATTDLDAVADQRAAALVAQMTLDEKIQMVHGVGTQTGPLGGAGYIPGIPRLGIPDYYIADSATGVYQTLNGSPVVNGATAMPSTIALAASWDTQLAYNYGAQIGKELRTIGFTEGLGGGVDLARELRNGRTFEYMGEDPVLAGYMIAARTTGTQDQKVVATIKHYAANDQETNRFTSNSIIDERTLRELHLLPFEIGVKTGKPGNVMCSYNLVNGVKACENKYLLTDVLKTEWGFKGKVQSDWFEALTDTVRGANAGLDEEEGGSTDDSTGFYGIATYFNQKLKAAVQGGTVAQSRLDDMVQRKLRTLIRLGIFDSPAALNGTIDQAAGNVATQAAAEQSMVLLKNSAPSNASAAVLPLNAATINSIVVIGGHADVGVLSGGGSGLTPPRDGNAVTCLQPTAMIAGQVTACATFYKSSPLAAIKAKAPNATVTYLDGSDATAAAAAAANADVAIVFGTQWQTEGGDLPSLALPNNATDPANQAYDQNALIAAVAASAKRSVVVLESGTAVTMPWLANVHAVLEAWYPGMQGGPAIANILFGATNPSGKLPITFPQADTDQPQKAISSTDLNVTYSEGLQIGYRWYDAQNIQPLFPFGHGLSYTTFAYSGLTTAVDSSGNLTATFTVKNTGSVAGAEVAQLYTAMPSAAGEPPRRLIGWQKVQLAAGEAKTVTVSANNERLAIWDINLHQWHIPAGAYTFYAAASSRDANAISKTQTLEEKILPISK</sequence>
<dbReference type="Gene3D" id="3.20.20.300">
    <property type="entry name" value="Glycoside hydrolase, family 3, N-terminal domain"/>
    <property type="match status" value="1"/>
</dbReference>
<proteinExistence type="inferred from homology"/>
<dbReference type="EC" id="3.2.1.21" evidence="5"/>
<dbReference type="RefSeq" id="WP_053938181.1">
    <property type="nucleotide sequence ID" value="NZ_LAQT01000009.1"/>
</dbReference>
<dbReference type="InterPro" id="IPR036881">
    <property type="entry name" value="Glyco_hydro_3_C_sf"/>
</dbReference>
<dbReference type="PROSITE" id="PS51257">
    <property type="entry name" value="PROKAR_LIPOPROTEIN"/>
    <property type="match status" value="1"/>
</dbReference>
<dbReference type="Pfam" id="PF00933">
    <property type="entry name" value="Glyco_hydro_3"/>
    <property type="match status" value="1"/>
</dbReference>
<dbReference type="InterPro" id="IPR013783">
    <property type="entry name" value="Ig-like_fold"/>
</dbReference>
<dbReference type="OrthoDB" id="9781691at2"/>
<keyword evidence="3" id="KW-0732">Signal</keyword>
<evidence type="ECO:0000256" key="3">
    <source>
        <dbReference type="SAM" id="SignalP"/>
    </source>
</evidence>
<comment type="similarity">
    <text evidence="1">Belongs to the glycosyl hydrolase 3 family.</text>
</comment>
<dbReference type="InterPro" id="IPR001764">
    <property type="entry name" value="Glyco_hydro_3_N"/>
</dbReference>
<dbReference type="InterPro" id="IPR017853">
    <property type="entry name" value="GH"/>
</dbReference>
<protein>
    <submittedName>
        <fullName evidence="5">Thermostable beta-glucosidase B</fullName>
        <ecNumber evidence="5">3.2.1.21</ecNumber>
    </submittedName>
</protein>
<feature type="chain" id="PRO_5005863106" evidence="3">
    <location>
        <begin position="25"/>
        <end position="759"/>
    </location>
</feature>
<keyword evidence="2 5" id="KW-0378">Hydrolase</keyword>
<name>A0A0N0XKV8_9NEIS</name>
<dbReference type="SUPFAM" id="SSF52279">
    <property type="entry name" value="Beta-D-glucan exohydrolase, C-terminal domain"/>
    <property type="match status" value="1"/>
</dbReference>
<feature type="signal peptide" evidence="3">
    <location>
        <begin position="1"/>
        <end position="24"/>
    </location>
</feature>
<dbReference type="PATRIC" id="fig|857265.3.peg.2621"/>